<dbReference type="SMART" id="SM00382">
    <property type="entry name" value="AAA"/>
    <property type="match status" value="2"/>
</dbReference>
<feature type="domain" description="ABC transmembrane type-1" evidence="11">
    <location>
        <begin position="796"/>
        <end position="1104"/>
    </location>
</feature>
<dbReference type="InterPro" id="IPR026564">
    <property type="entry name" value="Transcrip_reg_TACO1-like_dom3"/>
</dbReference>
<feature type="transmembrane region" description="Helical" evidence="9">
    <location>
        <begin position="793"/>
        <end position="816"/>
    </location>
</feature>
<dbReference type="CDD" id="cd18547">
    <property type="entry name" value="ABC_6TM_Tm288_like"/>
    <property type="match status" value="1"/>
</dbReference>
<feature type="transmembrane region" description="Helical" evidence="9">
    <location>
        <begin position="933"/>
        <end position="964"/>
    </location>
</feature>
<dbReference type="InterPro" id="IPR048300">
    <property type="entry name" value="TACO1_YebC-like_2nd/3rd_dom"/>
</dbReference>
<evidence type="ECO:0000256" key="8">
    <source>
        <dbReference type="ARBA" id="ARBA00023136"/>
    </source>
</evidence>
<protein>
    <recommendedName>
        <fullName evidence="14">ABC transporter ATP-binding protein</fullName>
    </recommendedName>
</protein>
<keyword evidence="7 9" id="KW-1133">Transmembrane helix</keyword>
<feature type="transmembrane region" description="Helical" evidence="9">
    <location>
        <begin position="258"/>
        <end position="278"/>
    </location>
</feature>
<keyword evidence="4 9" id="KW-0812">Transmembrane</keyword>
<dbReference type="CDD" id="cd18548">
    <property type="entry name" value="ABC_6TM_Tm287_like"/>
    <property type="match status" value="1"/>
</dbReference>
<dbReference type="FunFam" id="3.40.50.300:FF:000218">
    <property type="entry name" value="Multidrug ABC transporter ATP-binding protein"/>
    <property type="match status" value="1"/>
</dbReference>
<feature type="transmembrane region" description="Helical" evidence="9">
    <location>
        <begin position="451"/>
        <end position="469"/>
    </location>
</feature>
<dbReference type="PANTHER" id="PTHR43394">
    <property type="entry name" value="ATP-DEPENDENT PERMEASE MDL1, MITOCHONDRIAL"/>
    <property type="match status" value="1"/>
</dbReference>
<evidence type="ECO:0000313" key="13">
    <source>
        <dbReference type="Proteomes" id="UP000694408"/>
    </source>
</evidence>
<reference evidence="12" key="1">
    <citation type="submission" date="2025-08" db="UniProtKB">
        <authorList>
            <consortium name="Ensembl"/>
        </authorList>
    </citation>
    <scope>IDENTIFICATION</scope>
</reference>
<dbReference type="InterPro" id="IPR039421">
    <property type="entry name" value="Type_1_exporter"/>
</dbReference>
<evidence type="ECO:0000313" key="12">
    <source>
        <dbReference type="Ensembl" id="ENSJHYP00000002370.1"/>
    </source>
</evidence>
<dbReference type="NCBIfam" id="NF009044">
    <property type="entry name" value="PRK12378.1"/>
    <property type="match status" value="1"/>
</dbReference>
<dbReference type="InterPro" id="IPR003439">
    <property type="entry name" value="ABC_transporter-like_ATP-bd"/>
</dbReference>
<evidence type="ECO:0000256" key="9">
    <source>
        <dbReference type="SAM" id="Phobius"/>
    </source>
</evidence>
<evidence type="ECO:0008006" key="14">
    <source>
        <dbReference type="Google" id="ProtNLM"/>
    </source>
</evidence>
<feature type="transmembrane region" description="Helical" evidence="9">
    <location>
        <begin position="336"/>
        <end position="357"/>
    </location>
</feature>
<evidence type="ECO:0000256" key="7">
    <source>
        <dbReference type="ARBA" id="ARBA00022989"/>
    </source>
</evidence>
<comment type="subcellular location">
    <subcellularLocation>
        <location evidence="1">Cell membrane</location>
        <topology evidence="1">Multi-pass membrane protein</topology>
    </subcellularLocation>
</comment>
<dbReference type="SUPFAM" id="SSF90123">
    <property type="entry name" value="ABC transporter transmembrane region"/>
    <property type="match status" value="2"/>
</dbReference>
<dbReference type="Pfam" id="PF00664">
    <property type="entry name" value="ABC_membrane"/>
    <property type="match status" value="2"/>
</dbReference>
<dbReference type="Ensembl" id="ENSJHYT00000002960.1">
    <property type="protein sequence ID" value="ENSJHYP00000002370.1"/>
    <property type="gene ID" value="ENSJHYG00000002007.1"/>
</dbReference>
<dbReference type="Gene3D" id="3.30.70.980">
    <property type="match status" value="2"/>
</dbReference>
<sequence length="1377" mass="152360">MAAKSGDPDPSSNLALRSAIEKYRGEGVTRDVIDRAIAKAKGGDATTYVGGRYEGYAPAGVAIIVDTLSDNDKRAYASVRAIFSHRGGNLGDSGCVDYLFTQTGVFDFEGEEDKSEEIEMGLLDAGIEGLRGVSFEDGIIEVQVEPKDFAKTRDALKDLGVVDFVTNEITMLPIPDYVKHDVADADKQKLANFVHALDELEDVQNIYTNKSSILSFVAFGLQACSDCTIPLLMGFMINEMNDFQTNGGNDTQTIVCHVVMYAVLLVVLAFFSFGTSLWGMKESSKAAAGFAANLRQDLFYKTQDFSFENIDQFSKASLVTRQTTDVTNIMQAYMMILRNGMISPIYFIYSIIASIVVAAPVSWIYAVTLPLVAIITVILIVLALKFFSKAFIKYDNLNKAVEENVLGIRTVKTYSREDFEKQKFNNASEDIRKILTKGEISGALSNPLMNLSINLSMALVVAFGTFAILRGQIKVGYFSLLTNYAIWVLFALMMLATIMVMVSMSLASMKRVYEVLVEKSTIENNPNALKEIKNGSIEFRNVSFKYKDGNGDEVLKNINLKINSGETVGIIGGTGSAKSTLVNLIPRFYDASEGEILVGETNVKSYDKKVLRDEVSMVLQKNVLFSGTIAENIRWGKEDATDEEIQKVCEISQADEFIQQMPDKYQSKVDQGGANFSGGQKQRLCIARALIKKPKILIFDDSTSAVDTKTDEKIREGLKETLPGVTKIIIAQRISSVLHADKIIVLDNGRIDGEGTAKDLYRNNNIFKNVCDLQGKRNVLLSLIKEMARLHPWLFALSIICIIISAIASVTAPVAIQRVIDGLENIHSTGDVAVSEDVFKSFAEGTLYPCLIFMAISYTLGNLAMGTYAVALAYIGQDFMHKTRCKIFSHMEDLPVRYFDQHQKGEIMSIYTNDVDTIRQFTIQTTQTLFSSLLTFITIFVMMLMFSVYLTIIFIVGVIGMFIASSMMGKKAEKYFDDQQKSIGEQEGLIEEMMGGLKVVKSFNHEEKAKNEFDKRNKNLMNSSYQANWIAGAIGPVIINVGYIVYVITIIVGIICFAFNTQNYGFQFGLGTMTLGITLGFDPLVQQAIGLVNTIGQQFGFIAQAKAGASRVYKMLDEKVEADDGYVELVQGHWDGDIKMFDVDFSYIPGKIILHDIDLYAKPGQKIAFVGSTGAGKTTITNLLNRFYDIEDGKIRFDDININKIKKKDLRRSLGVVLQDTSLFSGTIMDNIRYGRLDATDEECIEAAKLANADGFIRMLPNGYNTFIEGDGSSLSQGQCQLLSIARVAVSDPPVLILDEATSSIDTMTEAIVTKGMDKLMEGRTVFAIAHRLSTIMNSNVIMVLDHGRIIERGTHNQLLEEKGVYYQLYTGTKELS</sequence>
<dbReference type="Pfam" id="PF20772">
    <property type="entry name" value="TACO1_YebC_N"/>
    <property type="match status" value="1"/>
</dbReference>
<dbReference type="InterPro" id="IPR017871">
    <property type="entry name" value="ABC_transporter-like_CS"/>
</dbReference>
<dbReference type="Proteomes" id="UP000694408">
    <property type="component" value="Unplaced"/>
</dbReference>
<dbReference type="SUPFAM" id="SSF75625">
    <property type="entry name" value="YebC-like"/>
    <property type="match status" value="1"/>
</dbReference>
<evidence type="ECO:0000256" key="1">
    <source>
        <dbReference type="ARBA" id="ARBA00004651"/>
    </source>
</evidence>
<dbReference type="InterPro" id="IPR003593">
    <property type="entry name" value="AAA+_ATPase"/>
</dbReference>
<feature type="transmembrane region" description="Helical" evidence="9">
    <location>
        <begin position="363"/>
        <end position="384"/>
    </location>
</feature>
<evidence type="ECO:0000256" key="6">
    <source>
        <dbReference type="ARBA" id="ARBA00022840"/>
    </source>
</evidence>
<dbReference type="InterPro" id="IPR029072">
    <property type="entry name" value="YebC-like"/>
</dbReference>
<evidence type="ECO:0000259" key="10">
    <source>
        <dbReference type="PROSITE" id="PS50893"/>
    </source>
</evidence>
<feature type="transmembrane region" description="Helical" evidence="9">
    <location>
        <begin position="1029"/>
        <end position="1059"/>
    </location>
</feature>
<dbReference type="InterPro" id="IPR036640">
    <property type="entry name" value="ABC1_TM_sf"/>
</dbReference>
<dbReference type="GO" id="GO:0005743">
    <property type="term" value="C:mitochondrial inner membrane"/>
    <property type="evidence" value="ECO:0007669"/>
    <property type="project" value="TreeGrafter"/>
</dbReference>
<dbReference type="Pfam" id="PF00005">
    <property type="entry name" value="ABC_tran"/>
    <property type="match status" value="2"/>
</dbReference>
<evidence type="ECO:0000256" key="4">
    <source>
        <dbReference type="ARBA" id="ARBA00022692"/>
    </source>
</evidence>
<dbReference type="PROSITE" id="PS00211">
    <property type="entry name" value="ABC_TRANSPORTER_1"/>
    <property type="match status" value="2"/>
</dbReference>
<evidence type="ECO:0000256" key="2">
    <source>
        <dbReference type="ARBA" id="ARBA00022448"/>
    </source>
</evidence>
<dbReference type="SUPFAM" id="SSF52540">
    <property type="entry name" value="P-loop containing nucleoside triphosphate hydrolases"/>
    <property type="match status" value="2"/>
</dbReference>
<dbReference type="Gene3D" id="1.10.10.200">
    <property type="match status" value="1"/>
</dbReference>
<name>A0A8C5IHQ1_JUNHY</name>
<evidence type="ECO:0000256" key="5">
    <source>
        <dbReference type="ARBA" id="ARBA00022741"/>
    </source>
</evidence>
<evidence type="ECO:0000256" key="3">
    <source>
        <dbReference type="ARBA" id="ARBA00022475"/>
    </source>
</evidence>
<feature type="domain" description="ABC transporter" evidence="10">
    <location>
        <begin position="1138"/>
        <end position="1372"/>
    </location>
</feature>
<dbReference type="Gene3D" id="1.20.1560.10">
    <property type="entry name" value="ABC transporter type 1, transmembrane domain"/>
    <property type="match status" value="2"/>
</dbReference>
<dbReference type="InterPro" id="IPR011527">
    <property type="entry name" value="ABC1_TM_dom"/>
</dbReference>
<dbReference type="InterPro" id="IPR049083">
    <property type="entry name" value="TACO1_YebC_N"/>
</dbReference>
<feature type="transmembrane region" description="Helical" evidence="9">
    <location>
        <begin position="851"/>
        <end position="876"/>
    </location>
</feature>
<proteinExistence type="predicted"/>
<dbReference type="PROSITE" id="PS50893">
    <property type="entry name" value="ABC_TRANSPORTER_2"/>
    <property type="match status" value="2"/>
</dbReference>
<evidence type="ECO:0000259" key="11">
    <source>
        <dbReference type="PROSITE" id="PS50929"/>
    </source>
</evidence>
<keyword evidence="5" id="KW-0547">Nucleotide-binding</keyword>
<keyword evidence="13" id="KW-1185">Reference proteome</keyword>
<keyword evidence="3" id="KW-1003">Cell membrane</keyword>
<dbReference type="CDD" id="cd03254">
    <property type="entry name" value="ABCC_Glucan_exporter_like"/>
    <property type="match status" value="1"/>
</dbReference>
<feature type="transmembrane region" description="Helical" evidence="9">
    <location>
        <begin position="481"/>
        <end position="502"/>
    </location>
</feature>
<dbReference type="InterPro" id="IPR017856">
    <property type="entry name" value="Integrase-like_N"/>
</dbReference>
<dbReference type="GO" id="GO:0015421">
    <property type="term" value="F:ABC-type oligopeptide transporter activity"/>
    <property type="evidence" value="ECO:0007669"/>
    <property type="project" value="TreeGrafter"/>
</dbReference>
<dbReference type="GO" id="GO:0090374">
    <property type="term" value="P:oligopeptide export from mitochondrion"/>
    <property type="evidence" value="ECO:0007669"/>
    <property type="project" value="TreeGrafter"/>
</dbReference>
<dbReference type="Pfam" id="PF01709">
    <property type="entry name" value="Transcrip_reg"/>
    <property type="match status" value="1"/>
</dbReference>
<dbReference type="Gene3D" id="3.40.50.300">
    <property type="entry name" value="P-loop containing nucleotide triphosphate hydrolases"/>
    <property type="match status" value="2"/>
</dbReference>
<dbReference type="PROSITE" id="PS50929">
    <property type="entry name" value="ABC_TM1F"/>
    <property type="match status" value="2"/>
</dbReference>
<feature type="domain" description="ABC transporter" evidence="10">
    <location>
        <begin position="537"/>
        <end position="773"/>
    </location>
</feature>
<keyword evidence="8 9" id="KW-0472">Membrane</keyword>
<accession>A0A8C5IHQ1</accession>
<keyword evidence="6" id="KW-0067">ATP-binding</keyword>
<dbReference type="FunFam" id="3.40.50.300:FF:000221">
    <property type="entry name" value="Multidrug ABC transporter ATP-binding protein"/>
    <property type="match status" value="1"/>
</dbReference>
<keyword evidence="2" id="KW-0813">Transport</keyword>
<dbReference type="PANTHER" id="PTHR43394:SF7">
    <property type="entry name" value="ABC TRANSPORTER B FAMILY MEMBER 28"/>
    <property type="match status" value="1"/>
</dbReference>
<dbReference type="GO" id="GO:0005524">
    <property type="term" value="F:ATP binding"/>
    <property type="evidence" value="ECO:0007669"/>
    <property type="project" value="UniProtKB-KW"/>
</dbReference>
<organism evidence="12 13">
    <name type="scientific">Junco hyemalis</name>
    <name type="common">Dark-eyed junco</name>
    <dbReference type="NCBI Taxonomy" id="40217"/>
    <lineage>
        <taxon>Eukaryota</taxon>
        <taxon>Metazoa</taxon>
        <taxon>Chordata</taxon>
        <taxon>Craniata</taxon>
        <taxon>Vertebrata</taxon>
        <taxon>Euteleostomi</taxon>
        <taxon>Archelosauria</taxon>
        <taxon>Archosauria</taxon>
        <taxon>Dinosauria</taxon>
        <taxon>Saurischia</taxon>
        <taxon>Theropoda</taxon>
        <taxon>Coelurosauria</taxon>
        <taxon>Aves</taxon>
        <taxon>Neognathae</taxon>
        <taxon>Neoaves</taxon>
        <taxon>Telluraves</taxon>
        <taxon>Australaves</taxon>
        <taxon>Passeriformes</taxon>
        <taxon>Passerellidae</taxon>
        <taxon>Junco</taxon>
    </lineage>
</organism>
<reference evidence="12" key="2">
    <citation type="submission" date="2025-09" db="UniProtKB">
        <authorList>
            <consortium name="Ensembl"/>
        </authorList>
    </citation>
    <scope>IDENTIFICATION</scope>
</reference>
<feature type="domain" description="ABC transmembrane type-1" evidence="11">
    <location>
        <begin position="213"/>
        <end position="504"/>
    </location>
</feature>
<dbReference type="GO" id="GO:0005886">
    <property type="term" value="C:plasma membrane"/>
    <property type="evidence" value="ECO:0007669"/>
    <property type="project" value="UniProtKB-SubCell"/>
</dbReference>
<dbReference type="GO" id="GO:0016887">
    <property type="term" value="F:ATP hydrolysis activity"/>
    <property type="evidence" value="ECO:0007669"/>
    <property type="project" value="InterPro"/>
</dbReference>
<dbReference type="InterPro" id="IPR027417">
    <property type="entry name" value="P-loop_NTPase"/>
</dbReference>